<gene>
    <name evidence="1" type="ORF">NYR54_09020</name>
</gene>
<dbReference type="Proteomes" id="UP001149009">
    <property type="component" value="Unassembled WGS sequence"/>
</dbReference>
<dbReference type="RefSeq" id="WP_261515306.1">
    <property type="nucleotide sequence ID" value="NZ_JAODNV010000009.1"/>
</dbReference>
<reference evidence="1" key="1">
    <citation type="submission" date="2022-08" db="EMBL/GenBank/DDBJ databases">
        <title>Chelativorans sichuanense sp. nov., a paraffin oil-degrading bacterium isolated from a mixture of oil-based drill cuttings and paddy soil.</title>
        <authorList>
            <person name="Yu J."/>
            <person name="Liu H."/>
            <person name="Chen Q."/>
        </authorList>
    </citation>
    <scope>NUCLEOTIDE SEQUENCE</scope>
    <source>
        <strain evidence="1">SCAU 2101</strain>
    </source>
</reference>
<comment type="caution">
    <text evidence="1">The sequence shown here is derived from an EMBL/GenBank/DDBJ whole genome shotgun (WGS) entry which is preliminary data.</text>
</comment>
<evidence type="ECO:0000313" key="1">
    <source>
        <dbReference type="EMBL" id="MCT8990430.1"/>
    </source>
</evidence>
<dbReference type="InterPro" id="IPR004304">
    <property type="entry name" value="FmdA_AmdA"/>
</dbReference>
<dbReference type="PANTHER" id="PTHR31891">
    <property type="entry name" value="FORMAMIDASE C869.04-RELATED"/>
    <property type="match status" value="1"/>
</dbReference>
<accession>A0A9X2X7L6</accession>
<keyword evidence="2" id="KW-1185">Reference proteome</keyword>
<dbReference type="PANTHER" id="PTHR31891:SF1">
    <property type="entry name" value="FORMAMIDASE C869.04-RELATED"/>
    <property type="match status" value="1"/>
</dbReference>
<evidence type="ECO:0000313" key="2">
    <source>
        <dbReference type="Proteomes" id="UP001149009"/>
    </source>
</evidence>
<name>A0A9X2X7L6_9HYPH</name>
<dbReference type="Pfam" id="PF03069">
    <property type="entry name" value="FmdA_AmdA"/>
    <property type="match status" value="2"/>
</dbReference>
<dbReference type="EMBL" id="JAODNV010000009">
    <property type="protein sequence ID" value="MCT8990430.1"/>
    <property type="molecule type" value="Genomic_DNA"/>
</dbReference>
<protein>
    <submittedName>
        <fullName evidence="1">Acetamidase/formamidase family protein</fullName>
    </submittedName>
</protein>
<sequence length="326" mass="34016">MNAQTPESRLPASAHQFVFDPQAEPALTVDPGTVVVIETLDCFSNRLTAKSPPLRNDRDVLNHIGGRYNPVNAPIYVRGAEPGDALAVDILDIALAPRLGFAVTHVARDWAERFGGAAFADAVAPATVVAEVSQNVVKLPLAGSHVEVKAQPMIGTIGTAPGEEAAASLLYSASHGGNLDCPHVRPGATVLLPVNVPGALLSLGDVHALMGEGEVTGTALETDADVTVRIRLVKAQKLKMPRLFDGEGIGSIGCGSRTSLEDNIRAAALDLMATLQEEHGFSPGDALQAVNLFGRIIVNQAVASGANAWSSVLVRLENSDLSALPR</sequence>
<dbReference type="AlphaFoldDB" id="A0A9X2X7L6"/>
<proteinExistence type="predicted"/>
<dbReference type="Gene3D" id="2.60.120.580">
    <property type="entry name" value="Acetamidase/Formamidase-like domains"/>
    <property type="match status" value="1"/>
</dbReference>
<dbReference type="GO" id="GO:0016811">
    <property type="term" value="F:hydrolase activity, acting on carbon-nitrogen (but not peptide) bonds, in linear amides"/>
    <property type="evidence" value="ECO:0007669"/>
    <property type="project" value="InterPro"/>
</dbReference>
<dbReference type="SUPFAM" id="SSF141130">
    <property type="entry name" value="Acetamidase/Formamidase-like"/>
    <property type="match status" value="1"/>
</dbReference>
<organism evidence="1 2">
    <name type="scientific">Chelativorans petroleitrophicus</name>
    <dbReference type="NCBI Taxonomy" id="2975484"/>
    <lineage>
        <taxon>Bacteria</taxon>
        <taxon>Pseudomonadati</taxon>
        <taxon>Pseudomonadota</taxon>
        <taxon>Alphaproteobacteria</taxon>
        <taxon>Hyphomicrobiales</taxon>
        <taxon>Phyllobacteriaceae</taxon>
        <taxon>Chelativorans</taxon>
    </lineage>
</organism>